<dbReference type="EMBL" id="LQZP01000243">
    <property type="protein sequence ID" value="KXT91090.1"/>
    <property type="molecule type" value="Genomic_DNA"/>
</dbReference>
<dbReference type="PATRIC" id="fig|1303.81.peg.1174"/>
<protein>
    <submittedName>
        <fullName evidence="2">Uncharacterized protein</fullName>
    </submittedName>
</protein>
<keyword evidence="1" id="KW-0812">Transmembrane</keyword>
<sequence length="178" mass="20358">MKKQKNIIAMLIGIVLSGSFLIRTVLIHQARQAKKQNMERIAAVQETVQSQDQKKAEEQREQFKKAFDSVDKTSILMKDYDSHTPINEDYSFGIKDGVYYLVKLKTGEKAALEGVDKAFPLSVKNEDTNSTELALVVRKDQAWYMIDTKGETIYTFEQTELTENSKLTLKDNKLRKSS</sequence>
<comment type="caution">
    <text evidence="2">The sequence shown here is derived from an EMBL/GenBank/DDBJ whole genome shotgun (WGS) entry which is preliminary data.</text>
</comment>
<feature type="transmembrane region" description="Helical" evidence="1">
    <location>
        <begin position="6"/>
        <end position="26"/>
    </location>
</feature>
<name>A0A139PLJ7_STROR</name>
<reference evidence="2 3" key="1">
    <citation type="submission" date="2016-01" db="EMBL/GenBank/DDBJ databases">
        <title>Highly variable Streptococcus oralis are common among viridans streptococci isolated from primates.</title>
        <authorList>
            <person name="Denapaite D."/>
            <person name="Rieger M."/>
            <person name="Koendgen S."/>
            <person name="Brueckner R."/>
            <person name="Ochigava I."/>
            <person name="Kappeler P."/>
            <person name="Maetz-Rensing K."/>
            <person name="Leendertz F."/>
            <person name="Hakenbeck R."/>
        </authorList>
    </citation>
    <scope>NUCLEOTIDE SEQUENCE [LARGE SCALE GENOMIC DNA]</scope>
    <source>
        <strain evidence="2 3">DD21</strain>
    </source>
</reference>
<evidence type="ECO:0000313" key="2">
    <source>
        <dbReference type="EMBL" id="KXT91090.1"/>
    </source>
</evidence>
<accession>A0A139PLJ7</accession>
<dbReference type="OrthoDB" id="2218580at2"/>
<dbReference type="Proteomes" id="UP000070053">
    <property type="component" value="Unassembled WGS sequence"/>
</dbReference>
<dbReference type="AlphaFoldDB" id="A0A139PLJ7"/>
<evidence type="ECO:0000313" key="3">
    <source>
        <dbReference type="Proteomes" id="UP000070053"/>
    </source>
</evidence>
<organism evidence="2 3">
    <name type="scientific">Streptococcus oralis</name>
    <dbReference type="NCBI Taxonomy" id="1303"/>
    <lineage>
        <taxon>Bacteria</taxon>
        <taxon>Bacillati</taxon>
        <taxon>Bacillota</taxon>
        <taxon>Bacilli</taxon>
        <taxon>Lactobacillales</taxon>
        <taxon>Streptococcaceae</taxon>
        <taxon>Streptococcus</taxon>
    </lineage>
</organism>
<proteinExistence type="predicted"/>
<gene>
    <name evidence="2" type="ORF">SORDD21_00958</name>
</gene>
<keyword evidence="1" id="KW-1133">Transmembrane helix</keyword>
<evidence type="ECO:0000256" key="1">
    <source>
        <dbReference type="SAM" id="Phobius"/>
    </source>
</evidence>
<keyword evidence="1" id="KW-0472">Membrane</keyword>